<dbReference type="GO" id="GO:0005886">
    <property type="term" value="C:plasma membrane"/>
    <property type="evidence" value="ECO:0007669"/>
    <property type="project" value="UniProtKB-SubCell"/>
</dbReference>
<accession>A0A1G6CNS9</accession>
<name>A0A1G6CNS9_9BACT</name>
<evidence type="ECO:0000256" key="6">
    <source>
        <dbReference type="ARBA" id="ARBA00022989"/>
    </source>
</evidence>
<evidence type="ECO:0000256" key="7">
    <source>
        <dbReference type="ARBA" id="ARBA00023136"/>
    </source>
</evidence>
<proteinExistence type="inferred from homology"/>
<dbReference type="OrthoDB" id="9805682at2"/>
<feature type="domain" description="Type II secretion system protein GspF" evidence="9">
    <location>
        <begin position="71"/>
        <end position="194"/>
    </location>
</feature>
<dbReference type="PANTHER" id="PTHR30012">
    <property type="entry name" value="GENERAL SECRETION PATHWAY PROTEIN"/>
    <property type="match status" value="1"/>
</dbReference>
<dbReference type="PANTHER" id="PTHR30012:SF0">
    <property type="entry name" value="TYPE II SECRETION SYSTEM PROTEIN F-RELATED"/>
    <property type="match status" value="1"/>
</dbReference>
<dbReference type="InterPro" id="IPR003004">
    <property type="entry name" value="GspF/PilC"/>
</dbReference>
<comment type="subcellular location">
    <subcellularLocation>
        <location evidence="1">Cell inner membrane</location>
        <topology evidence="1">Multi-pass membrane protein</topology>
    </subcellularLocation>
</comment>
<feature type="transmembrane region" description="Helical" evidence="8">
    <location>
        <begin position="373"/>
        <end position="395"/>
    </location>
</feature>
<feature type="transmembrane region" description="Helical" evidence="8">
    <location>
        <begin position="171"/>
        <end position="193"/>
    </location>
</feature>
<evidence type="ECO:0000256" key="3">
    <source>
        <dbReference type="ARBA" id="ARBA00022475"/>
    </source>
</evidence>
<dbReference type="Gene3D" id="1.20.81.30">
    <property type="entry name" value="Type II secretion system (T2SS), domain F"/>
    <property type="match status" value="2"/>
</dbReference>
<keyword evidence="7 8" id="KW-0472">Membrane</keyword>
<organism evidence="10 11">
    <name type="scientific">Desulfonatronum thiosulfatophilum</name>
    <dbReference type="NCBI Taxonomy" id="617002"/>
    <lineage>
        <taxon>Bacteria</taxon>
        <taxon>Pseudomonadati</taxon>
        <taxon>Thermodesulfobacteriota</taxon>
        <taxon>Desulfovibrionia</taxon>
        <taxon>Desulfovibrionales</taxon>
        <taxon>Desulfonatronaceae</taxon>
        <taxon>Desulfonatronum</taxon>
    </lineage>
</organism>
<evidence type="ECO:0000256" key="8">
    <source>
        <dbReference type="SAM" id="Phobius"/>
    </source>
</evidence>
<feature type="domain" description="Type II secretion system protein GspF" evidence="9">
    <location>
        <begin position="274"/>
        <end position="396"/>
    </location>
</feature>
<dbReference type="Pfam" id="PF00482">
    <property type="entry name" value="T2SSF"/>
    <property type="match status" value="2"/>
</dbReference>
<dbReference type="InterPro" id="IPR018076">
    <property type="entry name" value="T2SS_GspF_dom"/>
</dbReference>
<feature type="transmembrane region" description="Helical" evidence="8">
    <location>
        <begin position="213"/>
        <end position="243"/>
    </location>
</feature>
<dbReference type="STRING" id="617002.SAMN05660653_01665"/>
<dbReference type="FunFam" id="1.20.81.30:FF:000001">
    <property type="entry name" value="Type II secretion system protein F"/>
    <property type="match status" value="1"/>
</dbReference>
<keyword evidence="6 8" id="KW-1133">Transmembrane helix</keyword>
<evidence type="ECO:0000259" key="9">
    <source>
        <dbReference type="Pfam" id="PF00482"/>
    </source>
</evidence>
<evidence type="ECO:0000256" key="5">
    <source>
        <dbReference type="ARBA" id="ARBA00022692"/>
    </source>
</evidence>
<keyword evidence="11" id="KW-1185">Reference proteome</keyword>
<dbReference type="RefSeq" id="WP_092119912.1">
    <property type="nucleotide sequence ID" value="NZ_FMXO01000008.1"/>
</dbReference>
<evidence type="ECO:0000256" key="4">
    <source>
        <dbReference type="ARBA" id="ARBA00022519"/>
    </source>
</evidence>
<dbReference type="PRINTS" id="PR00812">
    <property type="entry name" value="BCTERIALGSPF"/>
</dbReference>
<evidence type="ECO:0000256" key="1">
    <source>
        <dbReference type="ARBA" id="ARBA00004429"/>
    </source>
</evidence>
<dbReference type="EMBL" id="FMXO01000008">
    <property type="protein sequence ID" value="SDB34551.1"/>
    <property type="molecule type" value="Genomic_DNA"/>
</dbReference>
<reference evidence="10 11" key="1">
    <citation type="submission" date="2016-10" db="EMBL/GenBank/DDBJ databases">
        <authorList>
            <person name="de Groot N.N."/>
        </authorList>
    </citation>
    <scope>NUCLEOTIDE SEQUENCE [LARGE SCALE GENOMIC DNA]</scope>
    <source>
        <strain evidence="10 11">ASO4-2</strain>
    </source>
</reference>
<evidence type="ECO:0000313" key="11">
    <source>
        <dbReference type="Proteomes" id="UP000198771"/>
    </source>
</evidence>
<dbReference type="InterPro" id="IPR042094">
    <property type="entry name" value="T2SS_GspF_sf"/>
</dbReference>
<protein>
    <submittedName>
        <fullName evidence="10">Type IV pilus assembly protein PilC</fullName>
    </submittedName>
</protein>
<evidence type="ECO:0000313" key="10">
    <source>
        <dbReference type="EMBL" id="SDB34551.1"/>
    </source>
</evidence>
<keyword evidence="5 8" id="KW-0812">Transmembrane</keyword>
<feature type="transmembrane region" description="Helical" evidence="8">
    <location>
        <begin position="255"/>
        <end position="281"/>
    </location>
</feature>
<dbReference type="AlphaFoldDB" id="A0A1G6CNS9"/>
<keyword evidence="3" id="KW-1003">Cell membrane</keyword>
<comment type="similarity">
    <text evidence="2">Belongs to the GSP F family.</text>
</comment>
<sequence>MKKFKYKAINEMGTTISGTVEADSLEGAEDMLSARGYMPTKVQAGDGSVQEYLDKLETSLTRIKPVDLIFFTKQFRTLFKAGISITEAFRILEFQSTNKKLKQTVARMGEDIKSGLGLADTFGKHPNVFPAVYISMIRAGETSGNLPEVLDRLVYLLDHEHKVKGNVRSAMTYPVIVVVALFGAFLFLLTYVVPTFARMFASAKIDLPWPTQVAMLMHTVVLGYWMISLPIFVGMVFSVYWYQKTPTGRLLRDKFFLALPILGPVFTKAAMSRFSSIFAILQISGVSVLDSLKILSDSIGNSAISREFDKIGDQLREGKGISTPLKSAKYFTPMVISMVAVGEESGNLDTMLHDISVHYDDEVNYEVGRMTELLGPVLLVALAGVVGFFALAIFMPMWDMVKTIR</sequence>
<dbReference type="Proteomes" id="UP000198771">
    <property type="component" value="Unassembled WGS sequence"/>
</dbReference>
<evidence type="ECO:0000256" key="2">
    <source>
        <dbReference type="ARBA" id="ARBA00005745"/>
    </source>
</evidence>
<keyword evidence="4" id="KW-0997">Cell inner membrane</keyword>
<gene>
    <name evidence="10" type="ORF">SAMN05660653_01665</name>
</gene>